<dbReference type="InterPro" id="IPR037523">
    <property type="entry name" value="VOC_core"/>
</dbReference>
<dbReference type="KEGG" id="aamy:GFC30_2295"/>
<protein>
    <submittedName>
        <fullName evidence="2">Glyoxalase-like domain protein</fullName>
    </submittedName>
</protein>
<accession>A0A167TP96</accession>
<dbReference type="AlphaFoldDB" id="A0A167TP96"/>
<dbReference type="PROSITE" id="PS51819">
    <property type="entry name" value="VOC"/>
    <property type="match status" value="1"/>
</dbReference>
<dbReference type="SUPFAM" id="SSF54593">
    <property type="entry name" value="Glyoxalase/Bleomycin resistance protein/Dihydroxybiphenyl dioxygenase"/>
    <property type="match status" value="1"/>
</dbReference>
<proteinExistence type="predicted"/>
<sequence length="123" mass="13974">MNVVVRRLDHVQICVPIGAEDEARAFYTDVLSFVEIEKPDALKANGGLWYKVGNVELHIGVENRKGYRSNGHPAFEVENVEAVCGYLEDNGVVTYDEKAILGAVRFSFRDPFNNRIEFLEKRQ</sequence>
<gene>
    <name evidence="2" type="ORF">GFC30_2295</name>
</gene>
<feature type="domain" description="VOC" evidence="1">
    <location>
        <begin position="7"/>
        <end position="121"/>
    </location>
</feature>
<dbReference type="Pfam" id="PF00903">
    <property type="entry name" value="Glyoxalase"/>
    <property type="match status" value="1"/>
</dbReference>
<evidence type="ECO:0000259" key="1">
    <source>
        <dbReference type="PROSITE" id="PS51819"/>
    </source>
</evidence>
<dbReference type="Proteomes" id="UP000076865">
    <property type="component" value="Chromosome"/>
</dbReference>
<dbReference type="OrthoDB" id="9813630at2"/>
<organism evidence="2 3">
    <name type="scientific">Anoxybacteroides amylolyticum</name>
    <dbReference type="NCBI Taxonomy" id="294699"/>
    <lineage>
        <taxon>Bacteria</taxon>
        <taxon>Bacillati</taxon>
        <taxon>Bacillota</taxon>
        <taxon>Bacilli</taxon>
        <taxon>Bacillales</taxon>
        <taxon>Anoxybacillaceae</taxon>
        <taxon>Anoxybacteroides</taxon>
    </lineage>
</organism>
<dbReference type="PANTHER" id="PTHR39175:SF1">
    <property type="entry name" value="FAMILY PROTEIN, PUTATIVE (AFU_ORTHOLOGUE AFUA_3G15060)-RELATED"/>
    <property type="match status" value="1"/>
</dbReference>
<dbReference type="InterPro" id="IPR029068">
    <property type="entry name" value="Glyas_Bleomycin-R_OHBP_Dase"/>
</dbReference>
<dbReference type="PATRIC" id="fig|294699.3.peg.2374"/>
<dbReference type="RefSeq" id="WP_066325554.1">
    <property type="nucleotide sequence ID" value="NZ_CP015438.1"/>
</dbReference>
<dbReference type="Gene3D" id="3.10.180.10">
    <property type="entry name" value="2,3-Dihydroxybiphenyl 1,2-Dioxygenase, domain 1"/>
    <property type="match status" value="1"/>
</dbReference>
<dbReference type="PANTHER" id="PTHR39175">
    <property type="entry name" value="FAMILY PROTEIN, PUTATIVE (AFU_ORTHOLOGUE AFUA_3G15060)-RELATED"/>
    <property type="match status" value="1"/>
</dbReference>
<reference evidence="2 3" key="1">
    <citation type="journal article" date="2006" name="Syst. Appl. Microbiol.">
        <title>Anoxybacillus amylolyticus sp. nov., a thermophilic amylase producing bacterium isolated from Mount Rittmann (Antarctica).</title>
        <authorList>
            <person name="Poli A."/>
            <person name="Esposito E."/>
            <person name="Lama L."/>
            <person name="Orlando P."/>
            <person name="Nicolaus G."/>
            <person name="de Appolonia F."/>
            <person name="Gambacorta A."/>
            <person name="Nicolaus B."/>
        </authorList>
    </citation>
    <scope>NUCLEOTIDE SEQUENCE [LARGE SCALE GENOMIC DNA]</scope>
    <source>
        <strain evidence="2 3">DSM 15939</strain>
    </source>
</reference>
<name>A0A167TP96_9BACL</name>
<evidence type="ECO:0000313" key="3">
    <source>
        <dbReference type="Proteomes" id="UP000076865"/>
    </source>
</evidence>
<dbReference type="EMBL" id="CP015438">
    <property type="protein sequence ID" value="ANB61714.1"/>
    <property type="molecule type" value="Genomic_DNA"/>
</dbReference>
<dbReference type="InterPro" id="IPR004360">
    <property type="entry name" value="Glyas_Fos-R_dOase_dom"/>
</dbReference>
<keyword evidence="3" id="KW-1185">Reference proteome</keyword>
<evidence type="ECO:0000313" key="2">
    <source>
        <dbReference type="EMBL" id="ANB61714.1"/>
    </source>
</evidence>